<comment type="caution">
    <text evidence="4">The sequence shown here is derived from an EMBL/GenBank/DDBJ whole genome shotgun (WGS) entry which is preliminary data.</text>
</comment>
<dbReference type="InterPro" id="IPR051691">
    <property type="entry name" value="Metab_Enz_Cyan_OpOx_G3PDH"/>
</dbReference>
<dbReference type="SUPFAM" id="SSF51905">
    <property type="entry name" value="FAD/NAD(P)-binding domain"/>
    <property type="match status" value="1"/>
</dbReference>
<evidence type="ECO:0000256" key="2">
    <source>
        <dbReference type="SAM" id="MobiDB-lite"/>
    </source>
</evidence>
<dbReference type="Gene3D" id="3.40.50.720">
    <property type="entry name" value="NAD(P)-binding Rossmann-like Domain"/>
    <property type="match status" value="1"/>
</dbReference>
<dbReference type="EMBL" id="JBIAXI010000013">
    <property type="protein sequence ID" value="MFF4775545.1"/>
    <property type="molecule type" value="Genomic_DNA"/>
</dbReference>
<keyword evidence="5" id="KW-1185">Reference proteome</keyword>
<reference evidence="4 5" key="1">
    <citation type="submission" date="2024-10" db="EMBL/GenBank/DDBJ databases">
        <title>The Natural Products Discovery Center: Release of the First 8490 Sequenced Strains for Exploring Actinobacteria Biosynthetic Diversity.</title>
        <authorList>
            <person name="Kalkreuter E."/>
            <person name="Kautsar S.A."/>
            <person name="Yang D."/>
            <person name="Bader C.D."/>
            <person name="Teijaro C.N."/>
            <person name="Fluegel L."/>
            <person name="Davis C.M."/>
            <person name="Simpson J.R."/>
            <person name="Lauterbach L."/>
            <person name="Steele A.D."/>
            <person name="Gui C."/>
            <person name="Meng S."/>
            <person name="Li G."/>
            <person name="Viehrig K."/>
            <person name="Ye F."/>
            <person name="Su P."/>
            <person name="Kiefer A.F."/>
            <person name="Nichols A."/>
            <person name="Cepeda A.J."/>
            <person name="Yan W."/>
            <person name="Fan B."/>
            <person name="Jiang Y."/>
            <person name="Adhikari A."/>
            <person name="Zheng C.-J."/>
            <person name="Schuster L."/>
            <person name="Cowan T.M."/>
            <person name="Smanski M.J."/>
            <person name="Chevrette M.G."/>
            <person name="De Carvalho L.P.S."/>
            <person name="Shen B."/>
        </authorList>
    </citation>
    <scope>NUCLEOTIDE SEQUENCE [LARGE SCALE GENOMIC DNA]</scope>
    <source>
        <strain evidence="4 5">NPDC001281</strain>
    </source>
</reference>
<dbReference type="PRINTS" id="PR00368">
    <property type="entry name" value="FADPNR"/>
</dbReference>
<dbReference type="Gene3D" id="3.50.50.60">
    <property type="entry name" value="FAD/NAD(P)-binding domain"/>
    <property type="match status" value="2"/>
</dbReference>
<dbReference type="InterPro" id="IPR036188">
    <property type="entry name" value="FAD/NAD-bd_sf"/>
</dbReference>
<name>A0ABW6V8R1_MICFU</name>
<dbReference type="Pfam" id="PF07992">
    <property type="entry name" value="Pyr_redox_2"/>
    <property type="match status" value="1"/>
</dbReference>
<dbReference type="InterPro" id="IPR036010">
    <property type="entry name" value="2Fe-2S_ferredoxin-like_sf"/>
</dbReference>
<sequence length="507" mass="52277">MNPRITDHPAVPYERTRRVAFTFEGRTLHGYEGEPVATALHAAGVRVLSRSFKYHRPRGIGLTCGAPSCPNCQLTIDGQYGVPGCATPLRGGESVRRERAWPSADHDLFGVIDRFSPFIRAGFQFRLFRRSPRLAHLAERVMGLIAGGGREVTPDAIARAARPGLGERRTALAVVGAGVAGLAGALAAADAGLEVVLVDQGAEPGGALRAETAPVRTPDGGAAPGFALAAELAARAAAHPAIEVLTGSTALGWYEGGVLPVHTPSGVLTLRPARLLVATGDYDQPLLFPGNDRPGVMVAGAVQRLVNIDHVRPGSRAVVVTRDAYGYAVAAQLCAVGVEIAALVDPRPGERAGADAEASFPSGVAASGVPHLTGHRLREALGRRTVTGVVVEPQEGVDGRGRAVRLDCDVVVVSAGRRPAEELLLQRLYHGDITLDPGPGTALPDGVAVAGGAAGITDPAEALTTGADAGARLARWSPENPALPEISPYPLSPGQAGRPSSSGGTSE</sequence>
<protein>
    <submittedName>
        <fullName evidence="4">2Fe-2S iron-sulfur cluster-binding protein</fullName>
    </submittedName>
</protein>
<dbReference type="Pfam" id="PF13510">
    <property type="entry name" value="Fer2_4"/>
    <property type="match status" value="1"/>
</dbReference>
<evidence type="ECO:0000313" key="5">
    <source>
        <dbReference type="Proteomes" id="UP001602119"/>
    </source>
</evidence>
<feature type="region of interest" description="Disordered" evidence="2">
    <location>
        <begin position="475"/>
        <end position="507"/>
    </location>
</feature>
<evidence type="ECO:0000259" key="3">
    <source>
        <dbReference type="Pfam" id="PF07992"/>
    </source>
</evidence>
<dbReference type="PANTHER" id="PTHR42949:SF3">
    <property type="entry name" value="ANAEROBIC GLYCEROL-3-PHOSPHATE DEHYDROGENASE SUBUNIT B"/>
    <property type="match status" value="1"/>
</dbReference>
<evidence type="ECO:0000313" key="4">
    <source>
        <dbReference type="EMBL" id="MFF4775545.1"/>
    </source>
</evidence>
<dbReference type="SUPFAM" id="SSF54292">
    <property type="entry name" value="2Fe-2S ferredoxin-like"/>
    <property type="match status" value="1"/>
</dbReference>
<proteinExistence type="predicted"/>
<organism evidence="4 5">
    <name type="scientific">Microtetraspora fusca</name>
    <dbReference type="NCBI Taxonomy" id="1997"/>
    <lineage>
        <taxon>Bacteria</taxon>
        <taxon>Bacillati</taxon>
        <taxon>Actinomycetota</taxon>
        <taxon>Actinomycetes</taxon>
        <taxon>Streptosporangiales</taxon>
        <taxon>Streptosporangiaceae</taxon>
        <taxon>Microtetraspora</taxon>
    </lineage>
</organism>
<feature type="domain" description="FAD/NAD(P)-binding" evidence="3">
    <location>
        <begin position="172"/>
        <end position="438"/>
    </location>
</feature>
<dbReference type="PANTHER" id="PTHR42949">
    <property type="entry name" value="ANAEROBIC GLYCEROL-3-PHOSPHATE DEHYDROGENASE SUBUNIT B"/>
    <property type="match status" value="1"/>
</dbReference>
<feature type="compositionally biased region" description="Polar residues" evidence="2">
    <location>
        <begin position="498"/>
        <end position="507"/>
    </location>
</feature>
<dbReference type="RefSeq" id="WP_387343763.1">
    <property type="nucleotide sequence ID" value="NZ_JBIAXI010000013.1"/>
</dbReference>
<dbReference type="InterPro" id="IPR042204">
    <property type="entry name" value="2Fe-2S-bd_N"/>
</dbReference>
<accession>A0ABW6V8R1</accession>
<dbReference type="PRINTS" id="PR00411">
    <property type="entry name" value="PNDRDTASEI"/>
</dbReference>
<dbReference type="InterPro" id="IPR023753">
    <property type="entry name" value="FAD/NAD-binding_dom"/>
</dbReference>
<gene>
    <name evidence="4" type="ORF">ACFY05_22080</name>
</gene>
<dbReference type="Gene3D" id="3.10.20.440">
    <property type="entry name" value="2Fe-2S iron-sulphur cluster binding domain, sarcosine oxidase, alpha subunit, N-terminal domain"/>
    <property type="match status" value="1"/>
</dbReference>
<keyword evidence="1" id="KW-0560">Oxidoreductase</keyword>
<evidence type="ECO:0000256" key="1">
    <source>
        <dbReference type="ARBA" id="ARBA00023002"/>
    </source>
</evidence>
<dbReference type="Proteomes" id="UP001602119">
    <property type="component" value="Unassembled WGS sequence"/>
</dbReference>